<keyword evidence="2" id="KW-1185">Reference proteome</keyword>
<dbReference type="Pfam" id="PF00022">
    <property type="entry name" value="Actin"/>
    <property type="match status" value="1"/>
</dbReference>
<dbReference type="EnsemblProtists" id="EOD36716">
    <property type="protein sequence ID" value="EOD36716"/>
    <property type="gene ID" value="EMIHUDRAFT_200885"/>
</dbReference>
<dbReference type="RefSeq" id="XP_005789145.1">
    <property type="nucleotide sequence ID" value="XM_005789088.1"/>
</dbReference>
<evidence type="ECO:0000313" key="2">
    <source>
        <dbReference type="Proteomes" id="UP000013827"/>
    </source>
</evidence>
<dbReference type="HOGENOM" id="CLU_1800105_0_0_1"/>
<accession>A0A0D3KLT1</accession>
<dbReference type="SUPFAM" id="SSF53067">
    <property type="entry name" value="Actin-like ATPase domain"/>
    <property type="match status" value="1"/>
</dbReference>
<protein>
    <recommendedName>
        <fullName evidence="3">BRCT domain-containing protein</fullName>
    </recommendedName>
</protein>
<dbReference type="GeneID" id="17281986"/>
<dbReference type="KEGG" id="ehx:EMIHUDRAFT_200885"/>
<reference evidence="2" key="1">
    <citation type="journal article" date="2013" name="Nature">
        <title>Pan genome of the phytoplankton Emiliania underpins its global distribution.</title>
        <authorList>
            <person name="Read B.A."/>
            <person name="Kegel J."/>
            <person name="Klute M.J."/>
            <person name="Kuo A."/>
            <person name="Lefebvre S.C."/>
            <person name="Maumus F."/>
            <person name="Mayer C."/>
            <person name="Miller J."/>
            <person name="Monier A."/>
            <person name="Salamov A."/>
            <person name="Young J."/>
            <person name="Aguilar M."/>
            <person name="Claverie J.M."/>
            <person name="Frickenhaus S."/>
            <person name="Gonzalez K."/>
            <person name="Herman E.K."/>
            <person name="Lin Y.C."/>
            <person name="Napier J."/>
            <person name="Ogata H."/>
            <person name="Sarno A.F."/>
            <person name="Shmutz J."/>
            <person name="Schroeder D."/>
            <person name="de Vargas C."/>
            <person name="Verret F."/>
            <person name="von Dassow P."/>
            <person name="Valentin K."/>
            <person name="Van de Peer Y."/>
            <person name="Wheeler G."/>
            <person name="Dacks J.B."/>
            <person name="Delwiche C.F."/>
            <person name="Dyhrman S.T."/>
            <person name="Glockner G."/>
            <person name="John U."/>
            <person name="Richards T."/>
            <person name="Worden A.Z."/>
            <person name="Zhang X."/>
            <person name="Grigoriev I.V."/>
            <person name="Allen A.E."/>
            <person name="Bidle K."/>
            <person name="Borodovsky M."/>
            <person name="Bowler C."/>
            <person name="Brownlee C."/>
            <person name="Cock J.M."/>
            <person name="Elias M."/>
            <person name="Gladyshev V.N."/>
            <person name="Groth M."/>
            <person name="Guda C."/>
            <person name="Hadaegh A."/>
            <person name="Iglesias-Rodriguez M.D."/>
            <person name="Jenkins J."/>
            <person name="Jones B.M."/>
            <person name="Lawson T."/>
            <person name="Leese F."/>
            <person name="Lindquist E."/>
            <person name="Lobanov A."/>
            <person name="Lomsadze A."/>
            <person name="Malik S.B."/>
            <person name="Marsh M.E."/>
            <person name="Mackinder L."/>
            <person name="Mock T."/>
            <person name="Mueller-Roeber B."/>
            <person name="Pagarete A."/>
            <person name="Parker M."/>
            <person name="Probert I."/>
            <person name="Quesneville H."/>
            <person name="Raines C."/>
            <person name="Rensing S.A."/>
            <person name="Riano-Pachon D.M."/>
            <person name="Richier S."/>
            <person name="Rokitta S."/>
            <person name="Shiraiwa Y."/>
            <person name="Soanes D.M."/>
            <person name="van der Giezen M."/>
            <person name="Wahlund T.M."/>
            <person name="Williams B."/>
            <person name="Wilson W."/>
            <person name="Wolfe G."/>
            <person name="Wurch L.L."/>
        </authorList>
    </citation>
    <scope>NUCLEOTIDE SEQUENCE</scope>
</reference>
<dbReference type="AlphaFoldDB" id="A0A0D3KLT1"/>
<evidence type="ECO:0000313" key="1">
    <source>
        <dbReference type="EnsemblProtists" id="EOD36716"/>
    </source>
</evidence>
<evidence type="ECO:0008006" key="3">
    <source>
        <dbReference type="Google" id="ProtNLM"/>
    </source>
</evidence>
<name>A0A0D3KLT1_EMIH1</name>
<dbReference type="STRING" id="2903.R1FM68"/>
<reference evidence="1" key="2">
    <citation type="submission" date="2024-10" db="UniProtKB">
        <authorList>
            <consortium name="EnsemblProtists"/>
        </authorList>
    </citation>
    <scope>IDENTIFICATION</scope>
</reference>
<dbReference type="Proteomes" id="UP000013827">
    <property type="component" value="Unassembled WGS sequence"/>
</dbReference>
<sequence>MAQNFEPEMTLLGARHQSGTAAEEELGYAPLDEVIVRMVERGKSSEPACLGAIVLLGGTTRTRGFKEYLEWRLSSCWQLAPESTEGIERVAVAPLPDGIEPDTAVWRGGANLSYLEAARGMWVLQADWLRKGPMAARAAAGFAW</sequence>
<dbReference type="InterPro" id="IPR004000">
    <property type="entry name" value="Actin"/>
</dbReference>
<organism evidence="1 2">
    <name type="scientific">Emiliania huxleyi (strain CCMP1516)</name>
    <dbReference type="NCBI Taxonomy" id="280463"/>
    <lineage>
        <taxon>Eukaryota</taxon>
        <taxon>Haptista</taxon>
        <taxon>Haptophyta</taxon>
        <taxon>Prymnesiophyceae</taxon>
        <taxon>Isochrysidales</taxon>
        <taxon>Noelaerhabdaceae</taxon>
        <taxon>Emiliania</taxon>
    </lineage>
</organism>
<dbReference type="eggNOG" id="KOG0797">
    <property type="taxonomic scope" value="Eukaryota"/>
</dbReference>
<proteinExistence type="predicted"/>
<dbReference type="PaxDb" id="2903-EOD36716"/>
<dbReference type="Gene3D" id="3.30.420.40">
    <property type="match status" value="2"/>
</dbReference>
<dbReference type="InterPro" id="IPR043129">
    <property type="entry name" value="ATPase_NBD"/>
</dbReference>